<dbReference type="InterPro" id="IPR019880">
    <property type="entry name" value="OxyQ"/>
</dbReference>
<comment type="cofactor">
    <cofactor evidence="1">
        <name>pyridoxal 5'-phosphate</name>
        <dbReference type="ChEBI" id="CHEBI:597326"/>
    </cofactor>
</comment>
<name>A0ABX5L3P6_9MICC</name>
<dbReference type="PANTHER" id="PTHR42832:SF3">
    <property type="entry name" value="L-GLUTAMINE--4-(METHYLSULFANYL)-2-OXOBUTANOATE AMINOTRANSFERASE"/>
    <property type="match status" value="1"/>
</dbReference>
<evidence type="ECO:0000256" key="1">
    <source>
        <dbReference type="ARBA" id="ARBA00001933"/>
    </source>
</evidence>
<dbReference type="InterPro" id="IPR050881">
    <property type="entry name" value="LL-DAP_aminotransferase"/>
</dbReference>
<organism evidence="5 6">
    <name type="scientific">Pseudoglutamicibacter cumminsii</name>
    <dbReference type="NCBI Taxonomy" id="156979"/>
    <lineage>
        <taxon>Bacteria</taxon>
        <taxon>Bacillati</taxon>
        <taxon>Actinomycetota</taxon>
        <taxon>Actinomycetes</taxon>
        <taxon>Micrococcales</taxon>
        <taxon>Micrococcaceae</taxon>
        <taxon>Pseudoglutamicibacter</taxon>
    </lineage>
</organism>
<dbReference type="SUPFAM" id="SSF53383">
    <property type="entry name" value="PLP-dependent transferases"/>
    <property type="match status" value="1"/>
</dbReference>
<gene>
    <name evidence="5" type="ORF">CAY35_08315</name>
</gene>
<dbReference type="Gene3D" id="3.40.640.10">
    <property type="entry name" value="Type I PLP-dependent aspartate aminotransferase-like (Major domain)"/>
    <property type="match status" value="1"/>
</dbReference>
<protein>
    <submittedName>
        <fullName evidence="5">Succinyldiaminopimelate transaminase</fullName>
    </submittedName>
</protein>
<evidence type="ECO:0000259" key="4">
    <source>
        <dbReference type="Pfam" id="PF00155"/>
    </source>
</evidence>
<keyword evidence="6" id="KW-1185">Reference proteome</keyword>
<dbReference type="InterPro" id="IPR015424">
    <property type="entry name" value="PyrdxlP-dep_Trfase"/>
</dbReference>
<dbReference type="InterPro" id="IPR004839">
    <property type="entry name" value="Aminotransferase_I/II_large"/>
</dbReference>
<dbReference type="PANTHER" id="PTHR42832">
    <property type="entry name" value="AMINO ACID AMINOTRANSFERASE"/>
    <property type="match status" value="1"/>
</dbReference>
<reference evidence="5 6" key="1">
    <citation type="submission" date="2018-05" db="EMBL/GenBank/DDBJ databases">
        <title>Draft Genome Sequence of Arthrobacter cumminsii IME1328, Isolated from a Patient Who Suffered from Foot Ulcers in China.</title>
        <authorList>
            <person name="Li M."/>
            <person name="Jiang Z."/>
            <person name="Sun Q."/>
            <person name="Tong Y."/>
        </authorList>
    </citation>
    <scope>NUCLEOTIDE SEQUENCE [LARGE SCALE GENOMIC DNA]</scope>
    <source>
        <strain evidence="5 6">IME1328</strain>
    </source>
</reference>
<dbReference type="RefSeq" id="WP_109304160.1">
    <property type="nucleotide sequence ID" value="NZ_QFWG01000012.1"/>
</dbReference>
<comment type="caution">
    <text evidence="5">The sequence shown here is derived from an EMBL/GenBank/DDBJ whole genome shotgun (WGS) entry which is preliminary data.</text>
</comment>
<dbReference type="NCBIfam" id="TIGR03539">
    <property type="entry name" value="DapC_actino"/>
    <property type="match status" value="1"/>
</dbReference>
<dbReference type="CDD" id="cd00609">
    <property type="entry name" value="AAT_like"/>
    <property type="match status" value="1"/>
</dbReference>
<proteinExistence type="predicted"/>
<keyword evidence="3" id="KW-0808">Transferase</keyword>
<dbReference type="Pfam" id="PF00155">
    <property type="entry name" value="Aminotran_1_2"/>
    <property type="match status" value="1"/>
</dbReference>
<dbReference type="InterPro" id="IPR015421">
    <property type="entry name" value="PyrdxlP-dep_Trfase_major"/>
</dbReference>
<evidence type="ECO:0000313" key="6">
    <source>
        <dbReference type="Proteomes" id="UP000245514"/>
    </source>
</evidence>
<dbReference type="EMBL" id="QFWG01000012">
    <property type="protein sequence ID" value="PWI27233.1"/>
    <property type="molecule type" value="Genomic_DNA"/>
</dbReference>
<evidence type="ECO:0000313" key="5">
    <source>
        <dbReference type="EMBL" id="PWI27233.1"/>
    </source>
</evidence>
<dbReference type="Proteomes" id="UP000245514">
    <property type="component" value="Unassembled WGS sequence"/>
</dbReference>
<sequence length="392" mass="42078">MSTTDRSSTQPAAAFGLHLPDYPWELLAPYRERAQAHPDGAVDVSIGTPVDPTPKILQDALAEATDSPGYPTTQGTAELREAIAQWWRRRRNAADVTADMVMPVVGSKEFIAWLPLILGLGGNGGQGGAGGGNTDVVVCPRVAYPTYAVGATLAGAEAVSADSLDELDDQTRSRVKLIYLNSPGNPTGSVLSREDLARWVRDAREIGAVIASDECYAELGWGEWEESVPSILDTEVNGGDLTGLLGIYSMSKQSNLAGYRAAFVTGAPELMPDLINTRKHAGMMIPGPVQHAMTVGLTDDEHVAQQKNLYRARREQLKSALEAAGFTIDHSEAGLYLWATRGEDCWDTIGWLADRGIIAGPGAFYGPHGTEHVRIALTASDERIQTAVERLK</sequence>
<evidence type="ECO:0000256" key="3">
    <source>
        <dbReference type="ARBA" id="ARBA00022679"/>
    </source>
</evidence>
<accession>A0ABX5L3P6</accession>
<dbReference type="InterPro" id="IPR015422">
    <property type="entry name" value="PyrdxlP-dep_Trfase_small"/>
</dbReference>
<evidence type="ECO:0000256" key="2">
    <source>
        <dbReference type="ARBA" id="ARBA00022576"/>
    </source>
</evidence>
<dbReference type="Gene3D" id="3.90.1150.10">
    <property type="entry name" value="Aspartate Aminotransferase, domain 1"/>
    <property type="match status" value="1"/>
</dbReference>
<keyword evidence="2" id="KW-0032">Aminotransferase</keyword>
<feature type="domain" description="Aminotransferase class I/classII large" evidence="4">
    <location>
        <begin position="53"/>
        <end position="391"/>
    </location>
</feature>